<feature type="compositionally biased region" description="Basic and acidic residues" evidence="1">
    <location>
        <begin position="7"/>
        <end position="21"/>
    </location>
</feature>
<feature type="compositionally biased region" description="Low complexity" evidence="1">
    <location>
        <begin position="53"/>
        <end position="87"/>
    </location>
</feature>
<feature type="compositionally biased region" description="Basic residues" evidence="1">
    <location>
        <begin position="219"/>
        <end position="232"/>
    </location>
</feature>
<evidence type="ECO:0000313" key="2">
    <source>
        <dbReference type="EMBL" id="PWN19722.1"/>
    </source>
</evidence>
<dbReference type="RefSeq" id="XP_025346882.1">
    <property type="nucleotide sequence ID" value="XM_025494689.1"/>
</dbReference>
<keyword evidence="3" id="KW-1185">Reference proteome</keyword>
<evidence type="ECO:0000313" key="3">
    <source>
        <dbReference type="Proteomes" id="UP000245942"/>
    </source>
</evidence>
<feature type="region of interest" description="Disordered" evidence="1">
    <location>
        <begin position="185"/>
        <end position="244"/>
    </location>
</feature>
<evidence type="ECO:0000256" key="1">
    <source>
        <dbReference type="SAM" id="MobiDB-lite"/>
    </source>
</evidence>
<gene>
    <name evidence="2" type="ORF">BCV69DRAFT_30679</name>
</gene>
<name>A0A316U332_9BASI</name>
<protein>
    <submittedName>
        <fullName evidence="2">Uncharacterized protein</fullName>
    </submittedName>
</protein>
<organism evidence="2 3">
    <name type="scientific">Pseudomicrostroma glucosiphilum</name>
    <dbReference type="NCBI Taxonomy" id="1684307"/>
    <lineage>
        <taxon>Eukaryota</taxon>
        <taxon>Fungi</taxon>
        <taxon>Dikarya</taxon>
        <taxon>Basidiomycota</taxon>
        <taxon>Ustilaginomycotina</taxon>
        <taxon>Exobasidiomycetes</taxon>
        <taxon>Microstromatales</taxon>
        <taxon>Microstromatales incertae sedis</taxon>
        <taxon>Pseudomicrostroma</taxon>
    </lineage>
</organism>
<feature type="compositionally biased region" description="Low complexity" evidence="1">
    <location>
        <begin position="101"/>
        <end position="122"/>
    </location>
</feature>
<proteinExistence type="predicted"/>
<accession>A0A316U332</accession>
<feature type="compositionally biased region" description="Basic and acidic residues" evidence="1">
    <location>
        <begin position="191"/>
        <end position="200"/>
    </location>
</feature>
<sequence length="292" mass="31090">MSGHYNFHAEAEADADADRESSAASSLVFTSDEEGDERAESAFPREQTYEGPSQAGRRYGSSSRSASSISARSSAPASAVSRGSSRSPLREERPHTRSRHSSSSIASSPSPSSSSSSSIPSARHTRKAQRVRAADVPAFPDSVPSLSSLLPQNLFASAAASSSISPTALPPARVAQALHYFEAALRSGQKRSREQAESVLRRQKRRAAQAAAAVAGKGQRGKGRGSKGRKRHADGENGIEQAESAVEVEMLDEDGEGVVHKPRAEVSWIEEEAKLWIRAVSTPPPKELCLCK</sequence>
<feature type="region of interest" description="Disordered" evidence="1">
    <location>
        <begin position="1"/>
        <end position="143"/>
    </location>
</feature>
<dbReference type="Proteomes" id="UP000245942">
    <property type="component" value="Unassembled WGS sequence"/>
</dbReference>
<dbReference type="EMBL" id="KZ819330">
    <property type="protein sequence ID" value="PWN19722.1"/>
    <property type="molecule type" value="Genomic_DNA"/>
</dbReference>
<dbReference type="GeneID" id="37016423"/>
<reference evidence="2 3" key="1">
    <citation type="journal article" date="2018" name="Mol. Biol. Evol.">
        <title>Broad Genomic Sampling Reveals a Smut Pathogenic Ancestry of the Fungal Clade Ustilaginomycotina.</title>
        <authorList>
            <person name="Kijpornyongpan T."/>
            <person name="Mondo S.J."/>
            <person name="Barry K."/>
            <person name="Sandor L."/>
            <person name="Lee J."/>
            <person name="Lipzen A."/>
            <person name="Pangilinan J."/>
            <person name="LaButti K."/>
            <person name="Hainaut M."/>
            <person name="Henrissat B."/>
            <person name="Grigoriev I.V."/>
            <person name="Spatafora J.W."/>
            <person name="Aime M.C."/>
        </authorList>
    </citation>
    <scope>NUCLEOTIDE SEQUENCE [LARGE SCALE GENOMIC DNA]</scope>
    <source>
        <strain evidence="2 3">MCA 4718</strain>
    </source>
</reference>
<dbReference type="AlphaFoldDB" id="A0A316U332"/>
<feature type="compositionally biased region" description="Low complexity" evidence="1">
    <location>
        <begin position="208"/>
        <end position="217"/>
    </location>
</feature>